<keyword evidence="9" id="KW-0456">Lyase</keyword>
<dbReference type="PANTHER" id="PTHR33407:SF9">
    <property type="entry name" value="PECTATE LYASE F-RELATED"/>
    <property type="match status" value="1"/>
</dbReference>
<evidence type="ECO:0000313" key="14">
    <source>
        <dbReference type="EMBL" id="KAG3209040.1"/>
    </source>
</evidence>
<evidence type="ECO:0000256" key="10">
    <source>
        <dbReference type="ARBA" id="ARBA00025679"/>
    </source>
</evidence>
<keyword evidence="6" id="KW-0964">Secreted</keyword>
<comment type="function">
    <text evidence="10">Pectinolytic enzyme consist of four classes of enzymes: pectin lyase, polygalacturonase, pectin methylesterase and rhamnogalacturonase. Among pectinolytic enzymes, pectin lyase is the most important in depolymerization of pectin, since it cleaves internal glycosidic bonds of highly methylated pectins. Favors pectate, the anion, over pectin, the methyl ester.</text>
</comment>
<evidence type="ECO:0000256" key="7">
    <source>
        <dbReference type="ARBA" id="ARBA00022729"/>
    </source>
</evidence>
<feature type="compositionally biased region" description="Pro residues" evidence="12">
    <location>
        <begin position="56"/>
        <end position="68"/>
    </location>
</feature>
<feature type="compositionally biased region" description="Low complexity" evidence="12">
    <location>
        <begin position="69"/>
        <end position="84"/>
    </location>
</feature>
<evidence type="ECO:0000256" key="11">
    <source>
        <dbReference type="ARBA" id="ARBA00039895"/>
    </source>
</evidence>
<dbReference type="GO" id="GO:0030570">
    <property type="term" value="F:pectate lyase activity"/>
    <property type="evidence" value="ECO:0007669"/>
    <property type="project" value="UniProtKB-EC"/>
</dbReference>
<dbReference type="AlphaFoldDB" id="A0A8T1ED49"/>
<dbReference type="InterPro" id="IPR004898">
    <property type="entry name" value="Pectate_lyase_PlyH/PlyE-like"/>
</dbReference>
<comment type="similarity">
    <text evidence="4">Belongs to the polysaccharide lyase 3 family.</text>
</comment>
<dbReference type="SUPFAM" id="SSF51126">
    <property type="entry name" value="Pectin lyase-like"/>
    <property type="match status" value="1"/>
</dbReference>
<evidence type="ECO:0000313" key="15">
    <source>
        <dbReference type="Proteomes" id="UP000736787"/>
    </source>
</evidence>
<dbReference type="Pfam" id="PF03211">
    <property type="entry name" value="Pectate_lyase"/>
    <property type="match status" value="1"/>
</dbReference>
<organism evidence="13 15">
    <name type="scientific">Phytophthora cactorum</name>
    <dbReference type="NCBI Taxonomy" id="29920"/>
    <lineage>
        <taxon>Eukaryota</taxon>
        <taxon>Sar</taxon>
        <taxon>Stramenopiles</taxon>
        <taxon>Oomycota</taxon>
        <taxon>Peronosporomycetes</taxon>
        <taxon>Peronosporales</taxon>
        <taxon>Peronosporaceae</taxon>
        <taxon>Phytophthora</taxon>
    </lineage>
</organism>
<dbReference type="Gene3D" id="2.160.20.10">
    <property type="entry name" value="Single-stranded right-handed beta-helix, Pectin lyase-like"/>
    <property type="match status" value="1"/>
</dbReference>
<keyword evidence="8" id="KW-0106">Calcium</keyword>
<evidence type="ECO:0000256" key="6">
    <source>
        <dbReference type="ARBA" id="ARBA00022525"/>
    </source>
</evidence>
<evidence type="ECO:0000256" key="12">
    <source>
        <dbReference type="SAM" id="MobiDB-lite"/>
    </source>
</evidence>
<evidence type="ECO:0000256" key="8">
    <source>
        <dbReference type="ARBA" id="ARBA00022837"/>
    </source>
</evidence>
<dbReference type="InterPro" id="IPR012334">
    <property type="entry name" value="Pectin_lyas_fold"/>
</dbReference>
<evidence type="ECO:0000313" key="13">
    <source>
        <dbReference type="EMBL" id="KAG2949651.1"/>
    </source>
</evidence>
<keyword evidence="7" id="KW-0732">Signal</keyword>
<dbReference type="PANTHER" id="PTHR33407">
    <property type="entry name" value="PECTATE LYASE F-RELATED"/>
    <property type="match status" value="1"/>
</dbReference>
<reference evidence="13" key="1">
    <citation type="submission" date="2018-10" db="EMBL/GenBank/DDBJ databases">
        <title>Effector identification in a new, highly contiguous assembly of the strawberry crown rot pathogen Phytophthora cactorum.</title>
        <authorList>
            <person name="Armitage A.D."/>
            <person name="Nellist C.F."/>
            <person name="Bates H."/>
            <person name="Vickerstaff R.J."/>
            <person name="Harrison R.J."/>
        </authorList>
    </citation>
    <scope>NUCLEOTIDE SEQUENCE</scope>
    <source>
        <strain evidence="13">4040</strain>
        <strain evidence="14">P421</strain>
    </source>
</reference>
<evidence type="ECO:0000256" key="9">
    <source>
        <dbReference type="ARBA" id="ARBA00023239"/>
    </source>
</evidence>
<evidence type="ECO:0000256" key="2">
    <source>
        <dbReference type="ARBA" id="ARBA00001913"/>
    </source>
</evidence>
<comment type="subcellular location">
    <subcellularLocation>
        <location evidence="3">Secreted</location>
    </subcellularLocation>
</comment>
<feature type="region of interest" description="Disordered" evidence="12">
    <location>
        <begin position="48"/>
        <end position="94"/>
    </location>
</feature>
<proteinExistence type="inferred from homology"/>
<accession>A0A8T1ED49</accession>
<gene>
    <name evidence="13" type="ORF">PC117_g5043</name>
    <name evidence="14" type="ORF">PC129_g19936</name>
</gene>
<protein>
    <recommendedName>
        <fullName evidence="11">Probable pectate lyase F</fullName>
        <ecNumber evidence="5">4.2.2.2</ecNumber>
    </recommendedName>
</protein>
<evidence type="ECO:0000256" key="3">
    <source>
        <dbReference type="ARBA" id="ARBA00004613"/>
    </source>
</evidence>
<comment type="cofactor">
    <cofactor evidence="2">
        <name>Ca(2+)</name>
        <dbReference type="ChEBI" id="CHEBI:29108"/>
    </cofactor>
</comment>
<dbReference type="InterPro" id="IPR011050">
    <property type="entry name" value="Pectin_lyase_fold/virulence"/>
</dbReference>
<dbReference type="VEuPathDB" id="FungiDB:PC110_g18072"/>
<dbReference type="Proteomes" id="UP000760860">
    <property type="component" value="Unassembled WGS sequence"/>
</dbReference>
<dbReference type="Proteomes" id="UP000736787">
    <property type="component" value="Unassembled WGS sequence"/>
</dbReference>
<sequence>MAFKVDFAALDCSTVDVNITPSSLACCFGSECDVRGAVIGDSDAECSNSEYSTQASPPPPPWSKPFPPSALSRSLPPPLSSLRGPPVPVTSSTARCTSLLPDEGGWRDAMFKLEAGATLKNVIIGKNQREGVHCDDHDCTLENVWWEDVCEDALSVKGGTADSVTNVLACGAKGAEDKIIQHNGYGHVNINGFYAENFGKLYRSCGTCGDIKRTVYLNHVWGNNPENALVTVNSNNGDVATFTDDIHVHSDEGNDDIVICKTTAATDGDEPEVTRTGVSKNCVYDADAIEYY</sequence>
<comment type="caution">
    <text evidence="13">The sequence shown here is derived from an EMBL/GenBank/DDBJ whole genome shotgun (WGS) entry which is preliminary data.</text>
</comment>
<dbReference type="EMBL" id="RCMK01000086">
    <property type="protein sequence ID" value="KAG2949651.1"/>
    <property type="molecule type" value="Genomic_DNA"/>
</dbReference>
<dbReference type="GO" id="GO:0005576">
    <property type="term" value="C:extracellular region"/>
    <property type="evidence" value="ECO:0007669"/>
    <property type="project" value="UniProtKB-SubCell"/>
</dbReference>
<dbReference type="EMBL" id="RCMV01001344">
    <property type="protein sequence ID" value="KAG3209040.1"/>
    <property type="molecule type" value="Genomic_DNA"/>
</dbReference>
<dbReference type="EC" id="4.2.2.2" evidence="5"/>
<evidence type="ECO:0000256" key="5">
    <source>
        <dbReference type="ARBA" id="ARBA00012272"/>
    </source>
</evidence>
<evidence type="ECO:0000256" key="4">
    <source>
        <dbReference type="ARBA" id="ARBA00006463"/>
    </source>
</evidence>
<name>A0A8T1ED49_9STRA</name>
<comment type="catalytic activity">
    <reaction evidence="1">
        <text>Eliminative cleavage of (1-&gt;4)-alpha-D-galacturonan to give oligosaccharides with 4-deoxy-alpha-D-galact-4-enuronosyl groups at their non-reducing ends.</text>
        <dbReference type="EC" id="4.2.2.2"/>
    </reaction>
</comment>
<evidence type="ECO:0000256" key="1">
    <source>
        <dbReference type="ARBA" id="ARBA00000695"/>
    </source>
</evidence>
<dbReference type="GO" id="GO:0045490">
    <property type="term" value="P:pectin catabolic process"/>
    <property type="evidence" value="ECO:0007669"/>
    <property type="project" value="TreeGrafter"/>
</dbReference>